<reference evidence="2" key="2">
    <citation type="submission" date="2014-03" db="EMBL/GenBank/DDBJ databases">
        <title>The whipworm genome and dual-species transcriptomics of an intimate host-pathogen interaction.</title>
        <authorList>
            <person name="Foth B.J."/>
            <person name="Tsai I.J."/>
            <person name="Reid A.J."/>
            <person name="Bancroft A.J."/>
            <person name="Nichol S."/>
            <person name="Tracey A."/>
            <person name="Holroyd N."/>
            <person name="Cotton J.A."/>
            <person name="Stanley E.J."/>
            <person name="Zarowiecki M."/>
            <person name="Liu J.Z."/>
            <person name="Huckvale T."/>
            <person name="Cooper P.J."/>
            <person name="Grencis R.K."/>
            <person name="Berriman M."/>
        </authorList>
    </citation>
    <scope>NUCLEOTIDE SEQUENCE [LARGE SCALE GENOMIC DNA]</scope>
</reference>
<dbReference type="Pfam" id="PF14675">
    <property type="entry name" value="FANCI_S1"/>
    <property type="match status" value="1"/>
</dbReference>
<sequence length="306" mass="34384">MDEQTFLHRPWTLSQDEIVNLLPKVSGQQVDAFTSISTSLFLVQVVKAIELTAEKDPIQMPKFCTLIFRGFASADVYYQVLKETLLYVARRWTLGHFHESVESSLLTILLSEIHRLNPADAMAMTVNLIGLIDDDVKGNRLVHLLPKLLQSFSGGQKVETSEGILSGCETTDFIVGKIVKVPSTWLVGSLLLAVWKDLDLSDTEKNKLFEILMDCMVELNLEDIPNFALKLLSVFALEANAKYVGRLLEFFCSLTTRARYLVNGMPAIRSAQSSIILHLVHTARMEQNFGKTLLNAFKVDFFLILS</sequence>
<dbReference type="EMBL" id="HG807825">
    <property type="protein sequence ID" value="CDW61086.1"/>
    <property type="molecule type" value="Genomic_DNA"/>
</dbReference>
<reference evidence="2" key="1">
    <citation type="submission" date="2014-01" db="EMBL/GenBank/DDBJ databases">
        <authorList>
            <person name="Aslett M."/>
        </authorList>
    </citation>
    <scope>NUCLEOTIDE SEQUENCE</scope>
</reference>
<evidence type="ECO:0000313" key="3">
    <source>
        <dbReference type="Proteomes" id="UP000030665"/>
    </source>
</evidence>
<evidence type="ECO:0000313" key="2">
    <source>
        <dbReference type="EMBL" id="CDW61086.1"/>
    </source>
</evidence>
<dbReference type="AlphaFoldDB" id="A0A077ZL80"/>
<keyword evidence="3" id="KW-1185">Reference proteome</keyword>
<dbReference type="STRING" id="36087.A0A077ZL80"/>
<organism evidence="2 3">
    <name type="scientific">Trichuris trichiura</name>
    <name type="common">Whipworm</name>
    <name type="synonym">Trichocephalus trichiurus</name>
    <dbReference type="NCBI Taxonomy" id="36087"/>
    <lineage>
        <taxon>Eukaryota</taxon>
        <taxon>Metazoa</taxon>
        <taxon>Ecdysozoa</taxon>
        <taxon>Nematoda</taxon>
        <taxon>Enoplea</taxon>
        <taxon>Dorylaimia</taxon>
        <taxon>Trichinellida</taxon>
        <taxon>Trichuridae</taxon>
        <taxon>Trichuris</taxon>
    </lineage>
</organism>
<proteinExistence type="predicted"/>
<name>A0A077ZL80_TRITR</name>
<dbReference type="Proteomes" id="UP000030665">
    <property type="component" value="Unassembled WGS sequence"/>
</dbReference>
<accession>A0A077ZL80</accession>
<protein>
    <submittedName>
        <fullName evidence="2">FANCI S1 domain containing protein</fullName>
    </submittedName>
</protein>
<evidence type="ECO:0000259" key="1">
    <source>
        <dbReference type="Pfam" id="PF14675"/>
    </source>
</evidence>
<gene>
    <name evidence="2" type="ORF">TTRE_0000951201</name>
</gene>
<feature type="domain" description="FANCI solenoid 1" evidence="1">
    <location>
        <begin position="96"/>
        <end position="253"/>
    </location>
</feature>
<dbReference type="InterPro" id="IPR029308">
    <property type="entry name" value="FANCI_S1"/>
</dbReference>
<dbReference type="OrthoDB" id="195089at2759"/>